<dbReference type="SUPFAM" id="SSF88697">
    <property type="entry name" value="PUA domain-like"/>
    <property type="match status" value="1"/>
</dbReference>
<comment type="caution">
    <text evidence="2">The sequence shown here is derived from an EMBL/GenBank/DDBJ whole genome shotgun (WGS) entry which is preliminary data.</text>
</comment>
<accession>A0A7C9HAH3</accession>
<dbReference type="Gene3D" id="2.30.130.30">
    <property type="entry name" value="Hypothetical protein"/>
    <property type="match status" value="1"/>
</dbReference>
<dbReference type="SUPFAM" id="SSF110849">
    <property type="entry name" value="ParB/Sulfiredoxin"/>
    <property type="match status" value="1"/>
</dbReference>
<dbReference type="EMBL" id="WKRD01000007">
    <property type="protein sequence ID" value="MSC57762.1"/>
    <property type="molecule type" value="Genomic_DNA"/>
</dbReference>
<evidence type="ECO:0000313" key="2">
    <source>
        <dbReference type="EMBL" id="MSC57762.1"/>
    </source>
</evidence>
<dbReference type="InterPro" id="IPR015947">
    <property type="entry name" value="PUA-like_sf"/>
</dbReference>
<dbReference type="SMART" id="SM00470">
    <property type="entry name" value="ParB"/>
    <property type="match status" value="1"/>
</dbReference>
<evidence type="ECO:0000313" key="3">
    <source>
        <dbReference type="Proteomes" id="UP000481964"/>
    </source>
</evidence>
<proteinExistence type="predicted"/>
<protein>
    <submittedName>
        <fullName evidence="2">DUF3850 domain-containing protein</fullName>
    </submittedName>
</protein>
<dbReference type="PANTHER" id="PTHR33375">
    <property type="entry name" value="CHROMOSOME-PARTITIONING PROTEIN PARB-RELATED"/>
    <property type="match status" value="1"/>
</dbReference>
<feature type="domain" description="ParB-like N-terminal" evidence="1">
    <location>
        <begin position="23"/>
        <end position="115"/>
    </location>
</feature>
<dbReference type="PANTHER" id="PTHR33375:SF1">
    <property type="entry name" value="CHROMOSOME-PARTITIONING PROTEIN PARB-RELATED"/>
    <property type="match status" value="1"/>
</dbReference>
<organism evidence="2 3">
    <name type="scientific">Lachnospira eligens</name>
    <dbReference type="NCBI Taxonomy" id="39485"/>
    <lineage>
        <taxon>Bacteria</taxon>
        <taxon>Bacillati</taxon>
        <taxon>Bacillota</taxon>
        <taxon>Clostridia</taxon>
        <taxon>Lachnospirales</taxon>
        <taxon>Lachnospiraceae</taxon>
        <taxon>Lachnospira</taxon>
    </lineage>
</organism>
<gene>
    <name evidence="2" type="ORF">GKE48_09960</name>
</gene>
<dbReference type="InterPro" id="IPR003115">
    <property type="entry name" value="ParB_N"/>
</dbReference>
<dbReference type="Proteomes" id="UP000481964">
    <property type="component" value="Unassembled WGS sequence"/>
</dbReference>
<dbReference type="InterPro" id="IPR039440">
    <property type="entry name" value="DUF3850"/>
</dbReference>
<evidence type="ECO:0000259" key="1">
    <source>
        <dbReference type="SMART" id="SM00470"/>
    </source>
</evidence>
<sequence length="403" mass="45229">MDILNAQSKADAKTAAVTEYTEIYLNPYDVEETESNFYSQESIEELADAILAVGQQQPTVLGRIDGKYKIISGHRRNKANRLLIDRGYEKYKSVRYLYKDITPAGLELSLLVGNAFNRELTPYEKTEQAARLKKALIRARDEDGLEIQGRLRSLIADALGESATNIGRMEQINNNLTPEAKEQFKAGNLGITAAYETSKLDEDEQNEIAQQAAAGEDIRAKEIAAKVAEKKAGDDYRTPHPESITSLCYSCLNYSTCNVKTGTCEKCDEYINKAEAEKTDEQRYDEQQAAIDKQTQKTLQAREREAALDRALQPKVHELKLAAMYFKDVATGKKSFELRKNDRGFKTGDALRLNEYVDGKETGRHIEADIVYMLKDYSGLQEGYCILGIKVTKVPETDTQIDG</sequence>
<dbReference type="AlphaFoldDB" id="A0A7C9HAH3"/>
<dbReference type="Gene3D" id="1.10.10.2830">
    <property type="match status" value="1"/>
</dbReference>
<dbReference type="InterPro" id="IPR050336">
    <property type="entry name" value="Chromosome_partition/occlusion"/>
</dbReference>
<dbReference type="GO" id="GO:0005694">
    <property type="term" value="C:chromosome"/>
    <property type="evidence" value="ECO:0007669"/>
    <property type="project" value="TreeGrafter"/>
</dbReference>
<dbReference type="Pfam" id="PF02195">
    <property type="entry name" value="ParB_N"/>
    <property type="match status" value="1"/>
</dbReference>
<name>A0A7C9HAH3_9FIRM</name>
<dbReference type="GO" id="GO:0007059">
    <property type="term" value="P:chromosome segregation"/>
    <property type="evidence" value="ECO:0007669"/>
    <property type="project" value="TreeGrafter"/>
</dbReference>
<reference evidence="2 3" key="1">
    <citation type="journal article" date="2019" name="Nat. Med.">
        <title>A library of human gut bacterial isolates paired with longitudinal multiomics data enables mechanistic microbiome research.</title>
        <authorList>
            <person name="Poyet M."/>
            <person name="Groussin M."/>
            <person name="Gibbons S.M."/>
            <person name="Avila-Pacheco J."/>
            <person name="Jiang X."/>
            <person name="Kearney S.M."/>
            <person name="Perrotta A.R."/>
            <person name="Berdy B."/>
            <person name="Zhao S."/>
            <person name="Lieberman T.D."/>
            <person name="Swanson P.K."/>
            <person name="Smith M."/>
            <person name="Roesemann S."/>
            <person name="Alexander J.E."/>
            <person name="Rich S.A."/>
            <person name="Livny J."/>
            <person name="Vlamakis H."/>
            <person name="Clish C."/>
            <person name="Bullock K."/>
            <person name="Deik A."/>
            <person name="Scott J."/>
            <person name="Pierce K.A."/>
            <person name="Xavier R.J."/>
            <person name="Alm E.J."/>
        </authorList>
    </citation>
    <scope>NUCLEOTIDE SEQUENCE [LARGE SCALE GENOMIC DNA]</scope>
    <source>
        <strain evidence="2 3">BIOML-A1</strain>
    </source>
</reference>
<dbReference type="InterPro" id="IPR036086">
    <property type="entry name" value="ParB/Sulfiredoxin_sf"/>
</dbReference>
<dbReference type="Gene3D" id="3.90.1530.30">
    <property type="match status" value="1"/>
</dbReference>
<dbReference type="Pfam" id="PF12961">
    <property type="entry name" value="DUF3850"/>
    <property type="match status" value="1"/>
</dbReference>